<accession>A0A9N9WTS5</accession>
<organism evidence="2 3">
    <name type="scientific">Chironomus riparius</name>
    <dbReference type="NCBI Taxonomy" id="315576"/>
    <lineage>
        <taxon>Eukaryota</taxon>
        <taxon>Metazoa</taxon>
        <taxon>Ecdysozoa</taxon>
        <taxon>Arthropoda</taxon>
        <taxon>Hexapoda</taxon>
        <taxon>Insecta</taxon>
        <taxon>Pterygota</taxon>
        <taxon>Neoptera</taxon>
        <taxon>Endopterygota</taxon>
        <taxon>Diptera</taxon>
        <taxon>Nematocera</taxon>
        <taxon>Chironomoidea</taxon>
        <taxon>Chironomidae</taxon>
        <taxon>Chironominae</taxon>
        <taxon>Chironomus</taxon>
    </lineage>
</organism>
<feature type="signal peptide" evidence="1">
    <location>
        <begin position="1"/>
        <end position="22"/>
    </location>
</feature>
<dbReference type="AlphaFoldDB" id="A0A9N9WTS5"/>
<reference evidence="2" key="2">
    <citation type="submission" date="2022-10" db="EMBL/GenBank/DDBJ databases">
        <authorList>
            <consortium name="ENA_rothamsted_submissions"/>
            <consortium name="culmorum"/>
            <person name="King R."/>
        </authorList>
    </citation>
    <scope>NUCLEOTIDE SEQUENCE</scope>
</reference>
<evidence type="ECO:0000256" key="1">
    <source>
        <dbReference type="SAM" id="SignalP"/>
    </source>
</evidence>
<feature type="chain" id="PRO_5040199518" evidence="1">
    <location>
        <begin position="23"/>
        <end position="259"/>
    </location>
</feature>
<proteinExistence type="predicted"/>
<dbReference type="EMBL" id="OU895878">
    <property type="protein sequence ID" value="CAG9804983.1"/>
    <property type="molecule type" value="Genomic_DNA"/>
</dbReference>
<evidence type="ECO:0000313" key="2">
    <source>
        <dbReference type="EMBL" id="CAG9804983.1"/>
    </source>
</evidence>
<evidence type="ECO:0000313" key="3">
    <source>
        <dbReference type="Proteomes" id="UP001153620"/>
    </source>
</evidence>
<keyword evidence="1" id="KW-0732">Signal</keyword>
<sequence length="259" mass="30195">MEVWLLKFLILVYILVLFEASAEEQPQEIPDAAIITGEVTFNLQNVQTLSNYYSNKSLELIKQFSSNYSKDYNCVAQKLKLQKYGSEIITNAEGYVLTLSAINQCYGKQSNEFFSKYANFLEKKLTKNFPLEDLDCVKIRLKKLKLDSKLVADFESDKISKQRRNYCRSIFQQDSLLDLNNDLRNLQEYLCNDFTEEISEIVDFSLAIIHFEKDMKLSQSEFDNIVNLFAKLFNFTVECVWPDLKFDEEIIFDDGVIVT</sequence>
<name>A0A9N9WTS5_9DIPT</name>
<gene>
    <name evidence="2" type="ORF">CHIRRI_LOCUS7860</name>
</gene>
<reference evidence="2" key="1">
    <citation type="submission" date="2022-01" db="EMBL/GenBank/DDBJ databases">
        <authorList>
            <person name="King R."/>
        </authorList>
    </citation>
    <scope>NUCLEOTIDE SEQUENCE</scope>
</reference>
<dbReference type="Proteomes" id="UP001153620">
    <property type="component" value="Chromosome 2"/>
</dbReference>
<protein>
    <submittedName>
        <fullName evidence="2">Uncharacterized protein</fullName>
    </submittedName>
</protein>
<keyword evidence="3" id="KW-1185">Reference proteome</keyword>